<evidence type="ECO:0000256" key="1">
    <source>
        <dbReference type="SAM" id="Phobius"/>
    </source>
</evidence>
<dbReference type="Proteomes" id="UP000317650">
    <property type="component" value="Chromosome 4"/>
</dbReference>
<feature type="transmembrane region" description="Helical" evidence="1">
    <location>
        <begin position="110"/>
        <end position="132"/>
    </location>
</feature>
<dbReference type="PANTHER" id="PTHR34953:SF1">
    <property type="entry name" value="ALPHA_BETA HYDROLASE RELATED PROTEIN"/>
    <property type="match status" value="1"/>
</dbReference>
<keyword evidence="1" id="KW-1133">Transmembrane helix</keyword>
<feature type="transmembrane region" description="Helical" evidence="1">
    <location>
        <begin position="86"/>
        <end position="103"/>
    </location>
</feature>
<evidence type="ECO:0000313" key="2">
    <source>
        <dbReference type="EMBL" id="THU73559.1"/>
    </source>
</evidence>
<name>A0A4S8KED6_MUSBA</name>
<comment type="caution">
    <text evidence="2">The sequence shown here is derived from an EMBL/GenBank/DDBJ whole genome shotgun (WGS) entry which is preliminary data.</text>
</comment>
<feature type="transmembrane region" description="Helical" evidence="1">
    <location>
        <begin position="152"/>
        <end position="174"/>
    </location>
</feature>
<accession>A0A4S8KED6</accession>
<dbReference type="STRING" id="52838.A0A4S8KED6"/>
<keyword evidence="1" id="KW-0472">Membrane</keyword>
<evidence type="ECO:0008006" key="4">
    <source>
        <dbReference type="Google" id="ProtNLM"/>
    </source>
</evidence>
<reference evidence="2 3" key="1">
    <citation type="journal article" date="2019" name="Nat. Plants">
        <title>Genome sequencing of Musa balbisiana reveals subgenome evolution and function divergence in polyploid bananas.</title>
        <authorList>
            <person name="Yao X."/>
        </authorList>
    </citation>
    <scope>NUCLEOTIDE SEQUENCE [LARGE SCALE GENOMIC DNA]</scope>
    <source>
        <strain evidence="3">cv. DH-PKW</strain>
        <tissue evidence="2">Leaves</tissue>
    </source>
</reference>
<sequence length="221" mass="24032">MEKKKTAVVVGSPRARSCTRPWRWAKTLFFLATMLASLLLVCAPPLLVVLLDLLLPPALLSNSSLSASSLCEQLGSFVFRSSLVDVPIVSAVRSFLILCAFLVCDGSRGVYLGITVFCSSASMAYVLVKAFSMYSVVGAPRPILAIAAAKDAAVIQALFFGSLALAIAHMAVAYRTSCRERRKLLVYRIDVEAVCFPFPISRKVLDLCRIDHACFGNYRSL</sequence>
<dbReference type="PANTHER" id="PTHR34953">
    <property type="entry name" value="ALPHA/BETA HYDROLASE RELATED PROTEIN"/>
    <property type="match status" value="1"/>
</dbReference>
<protein>
    <recommendedName>
        <fullName evidence="4">MENTAL domain-containing protein</fullName>
    </recommendedName>
</protein>
<keyword evidence="1" id="KW-0812">Transmembrane</keyword>
<gene>
    <name evidence="2" type="ORF">C4D60_Mb04t24140</name>
</gene>
<dbReference type="AlphaFoldDB" id="A0A4S8KED6"/>
<feature type="transmembrane region" description="Helical" evidence="1">
    <location>
        <begin position="28"/>
        <end position="51"/>
    </location>
</feature>
<organism evidence="2 3">
    <name type="scientific">Musa balbisiana</name>
    <name type="common">Banana</name>
    <dbReference type="NCBI Taxonomy" id="52838"/>
    <lineage>
        <taxon>Eukaryota</taxon>
        <taxon>Viridiplantae</taxon>
        <taxon>Streptophyta</taxon>
        <taxon>Embryophyta</taxon>
        <taxon>Tracheophyta</taxon>
        <taxon>Spermatophyta</taxon>
        <taxon>Magnoliopsida</taxon>
        <taxon>Liliopsida</taxon>
        <taxon>Zingiberales</taxon>
        <taxon>Musaceae</taxon>
        <taxon>Musa</taxon>
    </lineage>
</organism>
<evidence type="ECO:0000313" key="3">
    <source>
        <dbReference type="Proteomes" id="UP000317650"/>
    </source>
</evidence>
<proteinExistence type="predicted"/>
<keyword evidence="3" id="KW-1185">Reference proteome</keyword>
<dbReference type="EMBL" id="PYDT01000001">
    <property type="protein sequence ID" value="THU73559.1"/>
    <property type="molecule type" value="Genomic_DNA"/>
</dbReference>